<evidence type="ECO:0000256" key="6">
    <source>
        <dbReference type="ARBA" id="ARBA00023277"/>
    </source>
</evidence>
<evidence type="ECO:0000256" key="5">
    <source>
        <dbReference type="ARBA" id="ARBA00022801"/>
    </source>
</evidence>
<comment type="catalytic activity">
    <reaction evidence="1">
        <text>Hydrolysis of terminal non-reducing alpha-L-arabinofuranoside residues in alpha-L-arabinosides.</text>
        <dbReference type="EC" id="3.2.1.55"/>
    </reaction>
</comment>
<dbReference type="PANTHER" id="PTHR43576">
    <property type="entry name" value="ALPHA-L-ARABINOFURANOSIDASE C-RELATED"/>
    <property type="match status" value="1"/>
</dbReference>
<feature type="domain" description="Alpha-L-arabinofuranosidase C-terminal" evidence="8">
    <location>
        <begin position="305"/>
        <end position="508"/>
    </location>
</feature>
<accession>A0A511FCW5</accession>
<keyword evidence="5" id="KW-0378">Hydrolase</keyword>
<dbReference type="InterPro" id="IPR055235">
    <property type="entry name" value="ASD1_cat"/>
</dbReference>
<dbReference type="InterPro" id="IPR010720">
    <property type="entry name" value="Alpha-L-AF_C"/>
</dbReference>
<evidence type="ECO:0000259" key="8">
    <source>
        <dbReference type="SMART" id="SM00813"/>
    </source>
</evidence>
<dbReference type="SUPFAM" id="SSF51445">
    <property type="entry name" value="(Trans)glycosidases"/>
    <property type="match status" value="1"/>
</dbReference>
<dbReference type="InterPro" id="IPR017853">
    <property type="entry name" value="GH"/>
</dbReference>
<dbReference type="GO" id="GO:0000272">
    <property type="term" value="P:polysaccharide catabolic process"/>
    <property type="evidence" value="ECO:0007669"/>
    <property type="project" value="TreeGrafter"/>
</dbReference>
<dbReference type="EMBL" id="BJVQ01000006">
    <property type="protein sequence ID" value="GEL45658.1"/>
    <property type="molecule type" value="Genomic_DNA"/>
</dbReference>
<dbReference type="Gene3D" id="3.20.20.80">
    <property type="entry name" value="Glycosidases"/>
    <property type="match status" value="1"/>
</dbReference>
<comment type="caution">
    <text evidence="9">The sequence shown here is derived from an EMBL/GenBank/DDBJ whole genome shotgun (WGS) entry which is preliminary data.</text>
</comment>
<reference evidence="9 10" key="1">
    <citation type="submission" date="2019-07" db="EMBL/GenBank/DDBJ databases">
        <title>Whole genome shotgun sequence of Cellulomonas hominis NBRC 16055.</title>
        <authorList>
            <person name="Hosoyama A."/>
            <person name="Uohara A."/>
            <person name="Ohji S."/>
            <person name="Ichikawa N."/>
        </authorList>
    </citation>
    <scope>NUCLEOTIDE SEQUENCE [LARGE SCALE GENOMIC DNA]</scope>
    <source>
        <strain evidence="9 10">NBRC 16055</strain>
    </source>
</reference>
<dbReference type="EC" id="3.2.1.55" evidence="4"/>
<evidence type="ECO:0000256" key="7">
    <source>
        <dbReference type="ARBA" id="ARBA00023295"/>
    </source>
</evidence>
<name>A0A511FCW5_9CELL</name>
<organism evidence="9 10">
    <name type="scientific">Cellulomonas hominis</name>
    <dbReference type="NCBI Taxonomy" id="156981"/>
    <lineage>
        <taxon>Bacteria</taxon>
        <taxon>Bacillati</taxon>
        <taxon>Actinomycetota</taxon>
        <taxon>Actinomycetes</taxon>
        <taxon>Micrococcales</taxon>
        <taxon>Cellulomonadaceae</taxon>
        <taxon>Cellulomonas</taxon>
    </lineage>
</organism>
<evidence type="ECO:0000256" key="1">
    <source>
        <dbReference type="ARBA" id="ARBA00001462"/>
    </source>
</evidence>
<dbReference type="SUPFAM" id="SSF51011">
    <property type="entry name" value="Glycosyl hydrolase domain"/>
    <property type="match status" value="1"/>
</dbReference>
<evidence type="ECO:0000256" key="3">
    <source>
        <dbReference type="ARBA" id="ARBA00011165"/>
    </source>
</evidence>
<evidence type="ECO:0000256" key="2">
    <source>
        <dbReference type="ARBA" id="ARBA00007186"/>
    </source>
</evidence>
<gene>
    <name evidence="9" type="ORF">CHO01_07740</name>
</gene>
<dbReference type="PANTHER" id="PTHR43576:SF3">
    <property type="entry name" value="ALPHA-L-ARABINOFURANOSIDASE C"/>
    <property type="match status" value="1"/>
</dbReference>
<dbReference type="AlphaFoldDB" id="A0A511FCW5"/>
<evidence type="ECO:0000313" key="9">
    <source>
        <dbReference type="EMBL" id="GEL45658.1"/>
    </source>
</evidence>
<keyword evidence="6" id="KW-0119">Carbohydrate metabolism</keyword>
<keyword evidence="10" id="KW-1185">Reference proteome</keyword>
<evidence type="ECO:0000256" key="4">
    <source>
        <dbReference type="ARBA" id="ARBA00012670"/>
    </source>
</evidence>
<protein>
    <recommendedName>
        <fullName evidence="4">non-reducing end alpha-L-arabinofuranosidase</fullName>
        <ecNumber evidence="4">3.2.1.55</ecNumber>
    </recommendedName>
</protein>
<dbReference type="GO" id="GO:0046373">
    <property type="term" value="P:L-arabinose metabolic process"/>
    <property type="evidence" value="ECO:0007669"/>
    <property type="project" value="InterPro"/>
</dbReference>
<sequence length="516" mass="56422">MYNDGEPSAKELRRMTTATLTLDPAFRVGPVRRRTFGAFVEHLGRCVYTGIHDPDHPTADADGFRGDVIELTRELGVSSVRYPGGNFVSGYRWEDGIGPRDRRPRRLDLAWHSTEPNLVGVDEFLRWTAASGTEPMMAVNLGTRGVQEALDLLEYCNVRGGTALSDLRRANGAADPYGIRMWCLGNEMDGPWQIGHKTAHEYGRIAAEAARAMRMIDPDLTLVACGSSGVGMPTFGQWEQTVLSETYEHVDLISAHAYYAEEDGDLGSFLASAVDMDHFIDSVAAVADGVRAHKKLAKRIHISFDEWNVWYQKRAESVPPSGDDWPVAPVLLEDKYNVADAVVVGNLLISLLRHTDRVHSASLAQLVNVIAPIMTEPGGRIWRQTTFHPFAQASRYAAGDVLQVAVEVPTYETAKFGDVPLVDAVATRDPGTGAVALFAVNRSTTEEVTLEVDTRSVPGLRVVEATSLSNPDHTWVATADDATSVLPRANDTAAIADGRLTLRVPPVSWNVVRLEP</sequence>
<comment type="similarity">
    <text evidence="2">Belongs to the glycosyl hydrolase 51 family.</text>
</comment>
<dbReference type="Pfam" id="PF06964">
    <property type="entry name" value="Alpha-L-AF_C"/>
    <property type="match status" value="1"/>
</dbReference>
<dbReference type="Proteomes" id="UP000321723">
    <property type="component" value="Unassembled WGS sequence"/>
</dbReference>
<keyword evidence="7" id="KW-0326">Glycosidase</keyword>
<dbReference type="Pfam" id="PF22848">
    <property type="entry name" value="ASD1_dom"/>
    <property type="match status" value="1"/>
</dbReference>
<comment type="subunit">
    <text evidence="3">Homohexamer; trimer of dimers.</text>
</comment>
<dbReference type="InterPro" id="IPR013780">
    <property type="entry name" value="Glyco_hydro_b"/>
</dbReference>
<dbReference type="GO" id="GO:0046556">
    <property type="term" value="F:alpha-L-arabinofuranosidase activity"/>
    <property type="evidence" value="ECO:0007669"/>
    <property type="project" value="UniProtKB-EC"/>
</dbReference>
<dbReference type="SMART" id="SM00813">
    <property type="entry name" value="Alpha-L-AF_C"/>
    <property type="match status" value="1"/>
</dbReference>
<dbReference type="Gene3D" id="2.60.40.1180">
    <property type="entry name" value="Golgi alpha-mannosidase II"/>
    <property type="match status" value="1"/>
</dbReference>
<proteinExistence type="inferred from homology"/>
<evidence type="ECO:0000313" key="10">
    <source>
        <dbReference type="Proteomes" id="UP000321723"/>
    </source>
</evidence>